<sequence length="163" mass="18357">MPTGKRAPLSCCCQVQGYEGETRTKDRCHCGVHRGSWCHNLARSLPLPHLFGYLNKYKSDSHSDHPTPAAPASTSEEEQELHYDILSFQRMTSRNFQEQETMEYSEIKVGKRRPSPQPPSAEWSPEKASLRKMCVSLGNTCPGEERNRHPIIALSSLSVCAQL</sequence>
<dbReference type="Proteomes" id="UP000551758">
    <property type="component" value="Unassembled WGS sequence"/>
</dbReference>
<gene>
    <name evidence="2" type="ORF">HPG69_014031</name>
</gene>
<reference evidence="2 3" key="1">
    <citation type="journal article" date="2020" name="Mol. Biol. Evol.">
        <title>Interspecific Gene Flow and the Evolution of Specialization in Black and White Rhinoceros.</title>
        <authorList>
            <person name="Moodley Y."/>
            <person name="Westbury M.V."/>
            <person name="Russo I.M."/>
            <person name="Gopalakrishnan S."/>
            <person name="Rakotoarivelo A."/>
            <person name="Olsen R.A."/>
            <person name="Prost S."/>
            <person name="Tunstall T."/>
            <person name="Ryder O.A."/>
            <person name="Dalen L."/>
            <person name="Bruford M.W."/>
        </authorList>
    </citation>
    <scope>NUCLEOTIDE SEQUENCE [LARGE SCALE GENOMIC DNA]</scope>
    <source>
        <strain evidence="2">SBR-YM</strain>
        <tissue evidence="2">Skin</tissue>
    </source>
</reference>
<evidence type="ECO:0000256" key="1">
    <source>
        <dbReference type="SAM" id="MobiDB-lite"/>
    </source>
</evidence>
<name>A0A7J7EMT1_DICBM</name>
<evidence type="ECO:0000313" key="3">
    <source>
        <dbReference type="Proteomes" id="UP000551758"/>
    </source>
</evidence>
<keyword evidence="3" id="KW-1185">Reference proteome</keyword>
<evidence type="ECO:0000313" key="2">
    <source>
        <dbReference type="EMBL" id="KAF5917102.1"/>
    </source>
</evidence>
<dbReference type="EMBL" id="JACDTQ010002604">
    <property type="protein sequence ID" value="KAF5917102.1"/>
    <property type="molecule type" value="Genomic_DNA"/>
</dbReference>
<organism evidence="2 3">
    <name type="scientific">Diceros bicornis minor</name>
    <name type="common">South-central black rhinoceros</name>
    <dbReference type="NCBI Taxonomy" id="77932"/>
    <lineage>
        <taxon>Eukaryota</taxon>
        <taxon>Metazoa</taxon>
        <taxon>Chordata</taxon>
        <taxon>Craniata</taxon>
        <taxon>Vertebrata</taxon>
        <taxon>Euteleostomi</taxon>
        <taxon>Mammalia</taxon>
        <taxon>Eutheria</taxon>
        <taxon>Laurasiatheria</taxon>
        <taxon>Perissodactyla</taxon>
        <taxon>Rhinocerotidae</taxon>
        <taxon>Diceros</taxon>
    </lineage>
</organism>
<comment type="caution">
    <text evidence="2">The sequence shown here is derived from an EMBL/GenBank/DDBJ whole genome shotgun (WGS) entry which is preliminary data.</text>
</comment>
<accession>A0A7J7EMT1</accession>
<feature type="region of interest" description="Disordered" evidence="1">
    <location>
        <begin position="96"/>
        <end position="125"/>
    </location>
</feature>
<protein>
    <submittedName>
        <fullName evidence="2">Uncharacterized protein</fullName>
    </submittedName>
</protein>
<dbReference type="AlphaFoldDB" id="A0A7J7EMT1"/>
<proteinExistence type="predicted"/>
<feature type="region of interest" description="Disordered" evidence="1">
    <location>
        <begin position="60"/>
        <end position="80"/>
    </location>
</feature>